<reference evidence="2 3" key="1">
    <citation type="submission" date="2015-05" db="EMBL/GenBank/DDBJ databases">
        <title>Critical biogeochemical functions in the subsurface are associated with bacteria from new phyla and little studied lineages.</title>
        <authorList>
            <person name="Hug L.A."/>
            <person name="Thomas B.C."/>
            <person name="Sharon I."/>
            <person name="Brown C.T."/>
            <person name="Sharma R."/>
            <person name="Hettich R.L."/>
            <person name="Wilkins M.J."/>
            <person name="Williams K.H."/>
            <person name="Singh A."/>
            <person name="Banfield J.F."/>
        </authorList>
    </citation>
    <scope>NUCLEOTIDE SEQUENCE [LARGE SCALE GENOMIC DNA]</scope>
    <source>
        <strain evidence="2">CSP1-7</strain>
    </source>
</reference>
<evidence type="ECO:0000313" key="2">
    <source>
        <dbReference type="EMBL" id="KRT67232.1"/>
    </source>
</evidence>
<dbReference type="STRING" id="1576480.XU08_C0006G0019"/>
<gene>
    <name evidence="2" type="ORF">XU08_C0006G0019</name>
</gene>
<evidence type="ECO:0000256" key="1">
    <source>
        <dbReference type="SAM" id="MobiDB-lite"/>
    </source>
</evidence>
<evidence type="ECO:0000313" key="3">
    <source>
        <dbReference type="Proteomes" id="UP000051297"/>
    </source>
</evidence>
<dbReference type="AlphaFoldDB" id="A0A0T5ZWR6"/>
<organism evidence="2 3">
    <name type="scientific">candidate division WWE3 bacterium CSP1-7</name>
    <dbReference type="NCBI Taxonomy" id="1576480"/>
    <lineage>
        <taxon>Bacteria</taxon>
        <taxon>Katanobacteria</taxon>
    </lineage>
</organism>
<feature type="region of interest" description="Disordered" evidence="1">
    <location>
        <begin position="480"/>
        <end position="528"/>
    </location>
</feature>
<proteinExistence type="predicted"/>
<feature type="compositionally biased region" description="Basic and acidic residues" evidence="1">
    <location>
        <begin position="489"/>
        <end position="498"/>
    </location>
</feature>
<comment type="caution">
    <text evidence="2">The sequence shown here is derived from an EMBL/GenBank/DDBJ whole genome shotgun (WGS) entry which is preliminary data.</text>
</comment>
<name>A0A0T5ZWR6_UNCKA</name>
<dbReference type="Proteomes" id="UP000051297">
    <property type="component" value="Unassembled WGS sequence"/>
</dbReference>
<protein>
    <submittedName>
        <fullName evidence="2">Uncharacterized protein</fullName>
    </submittedName>
</protein>
<accession>A0A0T5ZWR6</accession>
<sequence length="528" mass="61880">MSKKRTVRKSSKAKKSDWRPILTKIGNAVMWLPRYLLERARLDFEIYLSRNSLKNQIRRQNQRIEAMSLRYRMAIANLPYSEQELGFDTYWWSYSVQLTSLWLLNLVNPSRWRIRRFEETAWFDKKEDWAKPRLRRWAWEFVADVSWISRKVLNAVLAVNWFFYTRFLHHPRNAKIAALREQLRGLVATQDELVREIERIISVDGEETPIAAQTHLLRERDKEAKRIAGERDIRNRFRMAREDVNRAFAELQEEQADNPIEPESQLPFAAVETYLQEGLAEMDSLVGDGKPAPTEDQINALELTAEDLQHGFRFWAESVAKDRQFYGQVLETLDHLKEDFGEFDPPPQAVRISYLFHEDVPNLWGSAEWIDLKSRLVDIREMLNQLADFAREFRNRGKKVKAIQERVAKTEEMRRKIVDSYGKEHEVPLSEDWIAAWKSFEAKALPALAHSDWNILAECLQKIDEPLRMHEYKVISGSERAHRLATGKDGQKKGEDMTRGTGTRHARARFRAGNEEEQSEARAVSVGE</sequence>
<dbReference type="EMBL" id="LDXK01000006">
    <property type="protein sequence ID" value="KRT67232.1"/>
    <property type="molecule type" value="Genomic_DNA"/>
</dbReference>